<dbReference type="EMBL" id="WRXN01000007">
    <property type="protein sequence ID" value="MVT10048.1"/>
    <property type="molecule type" value="Genomic_DNA"/>
</dbReference>
<gene>
    <name evidence="1" type="ORF">GO493_17385</name>
</gene>
<evidence type="ECO:0000313" key="1">
    <source>
        <dbReference type="EMBL" id="MVT10048.1"/>
    </source>
</evidence>
<keyword evidence="2" id="KW-1185">Reference proteome</keyword>
<dbReference type="RefSeq" id="WP_157307491.1">
    <property type="nucleotide sequence ID" value="NZ_WRXN01000007.1"/>
</dbReference>
<dbReference type="Gene3D" id="3.40.50.2020">
    <property type="match status" value="1"/>
</dbReference>
<proteinExistence type="predicted"/>
<accession>A0A7K1U6Q9</accession>
<name>A0A7K1U6Q9_9BACT</name>
<evidence type="ECO:0000313" key="2">
    <source>
        <dbReference type="Proteomes" id="UP000461730"/>
    </source>
</evidence>
<protein>
    <submittedName>
        <fullName evidence="1">Uncharacterized protein</fullName>
    </submittedName>
</protein>
<organism evidence="1 2">
    <name type="scientific">Chitinophaga tropicalis</name>
    <dbReference type="NCBI Taxonomy" id="2683588"/>
    <lineage>
        <taxon>Bacteria</taxon>
        <taxon>Pseudomonadati</taxon>
        <taxon>Bacteroidota</taxon>
        <taxon>Chitinophagia</taxon>
        <taxon>Chitinophagales</taxon>
        <taxon>Chitinophagaceae</taxon>
        <taxon>Chitinophaga</taxon>
    </lineage>
</organism>
<dbReference type="AlphaFoldDB" id="A0A7K1U6Q9"/>
<dbReference type="Proteomes" id="UP000461730">
    <property type="component" value="Unassembled WGS sequence"/>
</dbReference>
<comment type="caution">
    <text evidence="1">The sequence shown here is derived from an EMBL/GenBank/DDBJ whole genome shotgun (WGS) entry which is preliminary data.</text>
</comment>
<sequence>MRQLSQYAQNSNEIKSLLDSLVDQRTQSQDYAKAFYELGGALSDVIQNSNSFSSETRVTLACSSEDADWLSKGILDHLEQHVASINLAVFWNIRSNAFQNSELAVAPIIKTYIESLENVDVLIICKSIINTSCVVRTNLTYLIERITPKRIFIASPVLFENAIHSLENEFPKFISDKFEFFYFAEDDEVTATGEVIPGIGGSVYHRLGLEDGIKKNKYIPMIVKERREANQPG</sequence>
<dbReference type="InterPro" id="IPR029057">
    <property type="entry name" value="PRTase-like"/>
</dbReference>
<reference evidence="1 2" key="1">
    <citation type="submission" date="2019-12" db="EMBL/GenBank/DDBJ databases">
        <title>Chitinophaga sp. strain ysch24 (GDMCC 1.1355), whole genome shotgun sequence.</title>
        <authorList>
            <person name="Zhang X."/>
        </authorList>
    </citation>
    <scope>NUCLEOTIDE SEQUENCE [LARGE SCALE GENOMIC DNA]</scope>
    <source>
        <strain evidence="2">ysch24</strain>
    </source>
</reference>